<keyword evidence="6 8" id="KW-0460">Magnesium</keyword>
<dbReference type="AlphaFoldDB" id="A0A653EEV3"/>
<keyword evidence="5 8" id="KW-0378">Hydrolase</keyword>
<dbReference type="Gene3D" id="3.40.50.1010">
    <property type="entry name" value="5'-nuclease"/>
    <property type="match status" value="1"/>
</dbReference>
<dbReference type="EC" id="3.1.-.-" evidence="8"/>
<keyword evidence="8" id="KW-0800">Toxin</keyword>
<dbReference type="GO" id="GO:0090729">
    <property type="term" value="F:toxin activity"/>
    <property type="evidence" value="ECO:0007669"/>
    <property type="project" value="UniProtKB-KW"/>
</dbReference>
<feature type="domain" description="PIN" evidence="9">
    <location>
        <begin position="7"/>
        <end position="123"/>
    </location>
</feature>
<dbReference type="InterPro" id="IPR002716">
    <property type="entry name" value="PIN_dom"/>
</dbReference>
<dbReference type="PANTHER" id="PTHR33653">
    <property type="entry name" value="RIBONUCLEASE VAPC2"/>
    <property type="match status" value="1"/>
</dbReference>
<dbReference type="RefSeq" id="WP_204801410.1">
    <property type="nucleotide sequence ID" value="NZ_CAJMWL010000001.1"/>
</dbReference>
<evidence type="ECO:0000256" key="6">
    <source>
        <dbReference type="ARBA" id="ARBA00022842"/>
    </source>
</evidence>
<evidence type="ECO:0000256" key="4">
    <source>
        <dbReference type="ARBA" id="ARBA00022723"/>
    </source>
</evidence>
<accession>A0A653EEV3</accession>
<keyword evidence="4 8" id="KW-0479">Metal-binding</keyword>
<dbReference type="InterPro" id="IPR022907">
    <property type="entry name" value="VapC_family"/>
</dbReference>
<evidence type="ECO:0000256" key="3">
    <source>
        <dbReference type="ARBA" id="ARBA00022722"/>
    </source>
</evidence>
<comment type="function">
    <text evidence="8">Toxic component of a toxin-antitoxin (TA) system. An RNase.</text>
</comment>
<protein>
    <recommendedName>
        <fullName evidence="8">Ribonuclease VapC</fullName>
        <shortName evidence="8">RNase VapC</shortName>
        <ecNumber evidence="8">3.1.-.-</ecNumber>
    </recommendedName>
    <alternativeName>
        <fullName evidence="8">Toxin VapC</fullName>
    </alternativeName>
</protein>
<evidence type="ECO:0000256" key="8">
    <source>
        <dbReference type="HAMAP-Rule" id="MF_00265"/>
    </source>
</evidence>
<feature type="binding site" evidence="8">
    <location>
        <position position="99"/>
    </location>
    <ligand>
        <name>Mg(2+)</name>
        <dbReference type="ChEBI" id="CHEBI:18420"/>
    </ligand>
</feature>
<evidence type="ECO:0000313" key="10">
    <source>
        <dbReference type="EMBL" id="VTO96049.1"/>
    </source>
</evidence>
<dbReference type="CDD" id="cd18755">
    <property type="entry name" value="PIN_MtVapC3_VapC21-like"/>
    <property type="match status" value="1"/>
</dbReference>
<dbReference type="PANTHER" id="PTHR33653:SF1">
    <property type="entry name" value="RIBONUCLEASE VAPC2"/>
    <property type="match status" value="1"/>
</dbReference>
<sequence>MTEGEWLIDKSALVRLGHSSDRDLWANRIERGLVHISNLTRLEIGYSARSGDVARREFREPPLAAMPVEYLTPKIEDRALEVQILLADRGQHRGPSIPDLIIAATAELSGLTILHVDNDFDTITAVTGQPTTRLAYASTAKGGRSGALDNLEQARESTAD</sequence>
<name>A0A653EEV3_9MYCO</name>
<evidence type="ECO:0000259" key="9">
    <source>
        <dbReference type="Pfam" id="PF01850"/>
    </source>
</evidence>
<evidence type="ECO:0000256" key="1">
    <source>
        <dbReference type="ARBA" id="ARBA00001946"/>
    </source>
</evidence>
<reference evidence="10" key="1">
    <citation type="submission" date="2019-05" db="EMBL/GenBank/DDBJ databases">
        <authorList>
            <person name="Naeem R."/>
            <person name="Antony C."/>
            <person name="Guan Q."/>
        </authorList>
    </citation>
    <scope>NUCLEOTIDE SEQUENCE</scope>
    <source>
        <strain evidence="10">2</strain>
    </source>
</reference>
<dbReference type="InterPro" id="IPR029060">
    <property type="entry name" value="PIN-like_dom_sf"/>
</dbReference>
<gene>
    <name evidence="10" type="primary">vapC2_1</name>
    <name evidence="8" type="synonym">vapC</name>
    <name evidence="10" type="ORF">BIN_B_01332</name>
</gene>
<organism evidence="10">
    <name type="scientific">Mycobacterium riyadhense</name>
    <dbReference type="NCBI Taxonomy" id="486698"/>
    <lineage>
        <taxon>Bacteria</taxon>
        <taxon>Bacillati</taxon>
        <taxon>Actinomycetota</taxon>
        <taxon>Actinomycetes</taxon>
        <taxon>Mycobacteriales</taxon>
        <taxon>Mycobacteriaceae</taxon>
        <taxon>Mycobacterium</taxon>
    </lineage>
</organism>
<dbReference type="GO" id="GO:0004540">
    <property type="term" value="F:RNA nuclease activity"/>
    <property type="evidence" value="ECO:0007669"/>
    <property type="project" value="InterPro"/>
</dbReference>
<dbReference type="EMBL" id="LR589071">
    <property type="protein sequence ID" value="VTO96049.1"/>
    <property type="molecule type" value="Genomic_DNA"/>
</dbReference>
<comment type="similarity">
    <text evidence="7 8">Belongs to the PINc/VapC protein family.</text>
</comment>
<dbReference type="HAMAP" id="MF_00265">
    <property type="entry name" value="VapC_Nob1"/>
    <property type="match status" value="1"/>
</dbReference>
<proteinExistence type="inferred from homology"/>
<comment type="cofactor">
    <cofactor evidence="1 8">
        <name>Mg(2+)</name>
        <dbReference type="ChEBI" id="CHEBI:18420"/>
    </cofactor>
</comment>
<dbReference type="SUPFAM" id="SSF88723">
    <property type="entry name" value="PIN domain-like"/>
    <property type="match status" value="1"/>
</dbReference>
<dbReference type="InterPro" id="IPR050556">
    <property type="entry name" value="Type_II_TA_system_RNase"/>
</dbReference>
<dbReference type="Pfam" id="PF01850">
    <property type="entry name" value="PIN"/>
    <property type="match status" value="1"/>
</dbReference>
<evidence type="ECO:0000256" key="5">
    <source>
        <dbReference type="ARBA" id="ARBA00022801"/>
    </source>
</evidence>
<evidence type="ECO:0000256" key="2">
    <source>
        <dbReference type="ARBA" id="ARBA00022649"/>
    </source>
</evidence>
<feature type="binding site" evidence="8">
    <location>
        <position position="9"/>
    </location>
    <ligand>
        <name>Mg(2+)</name>
        <dbReference type="ChEBI" id="CHEBI:18420"/>
    </ligand>
</feature>
<keyword evidence="2 8" id="KW-1277">Toxin-antitoxin system</keyword>
<keyword evidence="3 8" id="KW-0540">Nuclease</keyword>
<evidence type="ECO:0000256" key="7">
    <source>
        <dbReference type="ARBA" id="ARBA00038093"/>
    </source>
</evidence>
<dbReference type="GO" id="GO:0016787">
    <property type="term" value="F:hydrolase activity"/>
    <property type="evidence" value="ECO:0007669"/>
    <property type="project" value="UniProtKB-KW"/>
</dbReference>
<dbReference type="GO" id="GO:0000287">
    <property type="term" value="F:magnesium ion binding"/>
    <property type="evidence" value="ECO:0007669"/>
    <property type="project" value="UniProtKB-UniRule"/>
</dbReference>